<evidence type="ECO:0000313" key="1">
    <source>
        <dbReference type="EMBL" id="OGG72880.1"/>
    </source>
</evidence>
<reference evidence="1 2" key="1">
    <citation type="journal article" date="2016" name="Nat. Commun.">
        <title>Thousands of microbial genomes shed light on interconnected biogeochemical processes in an aquifer system.</title>
        <authorList>
            <person name="Anantharaman K."/>
            <person name="Brown C.T."/>
            <person name="Hug L.A."/>
            <person name="Sharon I."/>
            <person name="Castelle C.J."/>
            <person name="Probst A.J."/>
            <person name="Thomas B.C."/>
            <person name="Singh A."/>
            <person name="Wilkins M.J."/>
            <person name="Karaoz U."/>
            <person name="Brodie E.L."/>
            <person name="Williams K.H."/>
            <person name="Hubbard S.S."/>
            <person name="Banfield J.F."/>
        </authorList>
    </citation>
    <scope>NUCLEOTIDE SEQUENCE [LARGE SCALE GENOMIC DNA]</scope>
</reference>
<dbReference type="Proteomes" id="UP000177306">
    <property type="component" value="Unassembled WGS sequence"/>
</dbReference>
<gene>
    <name evidence="1" type="ORF">A3A38_01565</name>
</gene>
<evidence type="ECO:0000313" key="2">
    <source>
        <dbReference type="Proteomes" id="UP000177306"/>
    </source>
</evidence>
<name>A0A1F6EGU6_9BACT</name>
<evidence type="ECO:0008006" key="3">
    <source>
        <dbReference type="Google" id="ProtNLM"/>
    </source>
</evidence>
<comment type="caution">
    <text evidence="1">The sequence shown here is derived from an EMBL/GenBank/DDBJ whole genome shotgun (WGS) entry which is preliminary data.</text>
</comment>
<accession>A0A1F6EGU6</accession>
<dbReference type="AlphaFoldDB" id="A0A1F6EGU6"/>
<sequence>MLYLYIGTDREKARAKMLSDIAQARGEVLRITDAHTIDDLRAALRGGGMFAAERILVFEGVCANEEMHDALLAALPSLAESSEKTYVFEEKPLADLRKKLEKHAARVEKFDAPKKERDGSIFALANALRRADKKALWVSYMRELEKGTAPEAIHGVLFWGAKDTFLKTGGKDARFRALIAELAALPHEARRRGEDLEYALERFALCV</sequence>
<dbReference type="EMBL" id="MFLY01000025">
    <property type="protein sequence ID" value="OGG72880.1"/>
    <property type="molecule type" value="Genomic_DNA"/>
</dbReference>
<proteinExistence type="predicted"/>
<protein>
    <recommendedName>
        <fullName evidence="3">DNA polymerase III delta N-terminal domain-containing protein</fullName>
    </recommendedName>
</protein>
<organism evidence="1 2">
    <name type="scientific">Candidatus Kaiserbacteria bacterium RIFCSPLOWO2_01_FULL_53_17</name>
    <dbReference type="NCBI Taxonomy" id="1798511"/>
    <lineage>
        <taxon>Bacteria</taxon>
        <taxon>Candidatus Kaiseribacteriota</taxon>
    </lineage>
</organism>